<reference evidence="2" key="1">
    <citation type="journal article" date="2020" name="mSystems">
        <title>Genome- and Community-Level Interaction Insights into Carbon Utilization and Element Cycling Functions of Hydrothermarchaeota in Hydrothermal Sediment.</title>
        <authorList>
            <person name="Zhou Z."/>
            <person name="Liu Y."/>
            <person name="Xu W."/>
            <person name="Pan J."/>
            <person name="Luo Z.H."/>
            <person name="Li M."/>
        </authorList>
    </citation>
    <scope>NUCLEOTIDE SEQUENCE [LARGE SCALE GENOMIC DNA]</scope>
    <source>
        <strain evidence="2">SpSt-418</strain>
    </source>
</reference>
<dbReference type="GO" id="GO:0043856">
    <property type="term" value="F:anti-sigma factor antagonist activity"/>
    <property type="evidence" value="ECO:0007669"/>
    <property type="project" value="TreeGrafter"/>
</dbReference>
<evidence type="ECO:0000313" key="2">
    <source>
        <dbReference type="EMBL" id="HFM98576.1"/>
    </source>
</evidence>
<dbReference type="InterPro" id="IPR002645">
    <property type="entry name" value="STAS_dom"/>
</dbReference>
<dbReference type="InterPro" id="IPR036513">
    <property type="entry name" value="STAS_dom_sf"/>
</dbReference>
<proteinExistence type="predicted"/>
<dbReference type="PANTHER" id="PTHR33495:SF2">
    <property type="entry name" value="ANTI-SIGMA FACTOR ANTAGONIST TM_1081-RELATED"/>
    <property type="match status" value="1"/>
</dbReference>
<dbReference type="SUPFAM" id="SSF52091">
    <property type="entry name" value="SpoIIaa-like"/>
    <property type="match status" value="1"/>
</dbReference>
<gene>
    <name evidence="2" type="ORF">ENR64_12640</name>
</gene>
<feature type="domain" description="STAS" evidence="1">
    <location>
        <begin position="18"/>
        <end position="122"/>
    </location>
</feature>
<dbReference type="EMBL" id="DSRU01000183">
    <property type="protein sequence ID" value="HFM98576.1"/>
    <property type="molecule type" value="Genomic_DNA"/>
</dbReference>
<dbReference type="Gene3D" id="3.30.750.24">
    <property type="entry name" value="STAS domain"/>
    <property type="match status" value="1"/>
</dbReference>
<name>A0A7C3PID9_9CYAN</name>
<dbReference type="PROSITE" id="PS50801">
    <property type="entry name" value="STAS"/>
    <property type="match status" value="1"/>
</dbReference>
<dbReference type="Pfam" id="PF01740">
    <property type="entry name" value="STAS"/>
    <property type="match status" value="1"/>
</dbReference>
<comment type="caution">
    <text evidence="2">The sequence shown here is derived from an EMBL/GenBank/DDBJ whole genome shotgun (WGS) entry which is preliminary data.</text>
</comment>
<organism evidence="2">
    <name type="scientific">Oscillatoriales cyanobacterium SpSt-418</name>
    <dbReference type="NCBI Taxonomy" id="2282169"/>
    <lineage>
        <taxon>Bacteria</taxon>
        <taxon>Bacillati</taxon>
        <taxon>Cyanobacteriota</taxon>
        <taxon>Cyanophyceae</taxon>
        <taxon>Oscillatoriophycideae</taxon>
        <taxon>Oscillatoriales</taxon>
    </lineage>
</organism>
<evidence type="ECO:0000259" key="1">
    <source>
        <dbReference type="PROSITE" id="PS50801"/>
    </source>
</evidence>
<dbReference type="PANTHER" id="PTHR33495">
    <property type="entry name" value="ANTI-SIGMA FACTOR ANTAGONIST TM_1081-RELATED-RELATED"/>
    <property type="match status" value="1"/>
</dbReference>
<sequence length="122" mass="13669">MTISGASTYSLQPIPLKVFKPTTSFTAANARTMLNEFKACMEAGVQFMLVDLRDVQFMDSFGLGVLVSMHTKLKMAHGRLGICNLHPSITTLFNLSDMHNLFQIVRDRAEFELALLDRRSSL</sequence>
<protein>
    <submittedName>
        <fullName evidence="2">Anti-sigma factor antagonist</fullName>
    </submittedName>
</protein>
<accession>A0A7C3PID9</accession>
<dbReference type="CDD" id="cd07043">
    <property type="entry name" value="STAS_anti-anti-sigma_factors"/>
    <property type="match status" value="1"/>
</dbReference>
<dbReference type="AlphaFoldDB" id="A0A7C3PID9"/>